<dbReference type="AlphaFoldDB" id="A0A6L2KQB3"/>
<gene>
    <name evidence="1" type="ORF">Tci_023709</name>
</gene>
<sequence>MAEVVVAKVEKVVPWREKVVSLLGEIPDDVMGERGRDTIEVDGGAISGSAGSICGMEPSFNIEGNRLPAEYRQ</sequence>
<dbReference type="EMBL" id="BKCJ010002909">
    <property type="protein sequence ID" value="GEU51731.1"/>
    <property type="molecule type" value="Genomic_DNA"/>
</dbReference>
<name>A0A6L2KQB3_TANCI</name>
<organism evidence="1">
    <name type="scientific">Tanacetum cinerariifolium</name>
    <name type="common">Dalmatian daisy</name>
    <name type="synonym">Chrysanthemum cinerariifolium</name>
    <dbReference type="NCBI Taxonomy" id="118510"/>
    <lineage>
        <taxon>Eukaryota</taxon>
        <taxon>Viridiplantae</taxon>
        <taxon>Streptophyta</taxon>
        <taxon>Embryophyta</taxon>
        <taxon>Tracheophyta</taxon>
        <taxon>Spermatophyta</taxon>
        <taxon>Magnoliopsida</taxon>
        <taxon>eudicotyledons</taxon>
        <taxon>Gunneridae</taxon>
        <taxon>Pentapetalae</taxon>
        <taxon>asterids</taxon>
        <taxon>campanulids</taxon>
        <taxon>Asterales</taxon>
        <taxon>Asteraceae</taxon>
        <taxon>Asteroideae</taxon>
        <taxon>Anthemideae</taxon>
        <taxon>Anthemidinae</taxon>
        <taxon>Tanacetum</taxon>
    </lineage>
</organism>
<accession>A0A6L2KQB3</accession>
<reference evidence="1" key="1">
    <citation type="journal article" date="2019" name="Sci. Rep.">
        <title>Draft genome of Tanacetum cinerariifolium, the natural source of mosquito coil.</title>
        <authorList>
            <person name="Yamashiro T."/>
            <person name="Shiraishi A."/>
            <person name="Satake H."/>
            <person name="Nakayama K."/>
        </authorList>
    </citation>
    <scope>NUCLEOTIDE SEQUENCE</scope>
</reference>
<proteinExistence type="predicted"/>
<protein>
    <submittedName>
        <fullName evidence="1">Uncharacterized protein</fullName>
    </submittedName>
</protein>
<evidence type="ECO:0000313" key="1">
    <source>
        <dbReference type="EMBL" id="GEU51731.1"/>
    </source>
</evidence>
<comment type="caution">
    <text evidence="1">The sequence shown here is derived from an EMBL/GenBank/DDBJ whole genome shotgun (WGS) entry which is preliminary data.</text>
</comment>